<evidence type="ECO:0000313" key="5">
    <source>
        <dbReference type="EMBL" id="JAS33190.1"/>
    </source>
</evidence>
<protein>
    <recommendedName>
        <fullName evidence="6">IC97/Casc1 N-terminal domain-containing protein</fullName>
    </recommendedName>
</protein>
<name>A0A1B6E5H5_9HEMI</name>
<dbReference type="PANTHER" id="PTHR20929:SF11">
    <property type="entry name" value="DYNEIN AXONEMAL INTERMEDIATE CHAIN 7"/>
    <property type="match status" value="1"/>
</dbReference>
<dbReference type="PANTHER" id="PTHR20929">
    <property type="entry name" value="LUNG ADENOMA SUSCEPTIBILITY 1-RELATED"/>
    <property type="match status" value="1"/>
</dbReference>
<gene>
    <name evidence="5" type="ORF">g.43005</name>
</gene>
<feature type="region of interest" description="Disordered" evidence="2">
    <location>
        <begin position="303"/>
        <end position="354"/>
    </location>
</feature>
<dbReference type="PRINTS" id="PR02043">
    <property type="entry name" value="CANCERSCCP1"/>
</dbReference>
<dbReference type="InterPro" id="IPR022110">
    <property type="entry name" value="CASC1_C"/>
</dbReference>
<dbReference type="GO" id="GO:0008017">
    <property type="term" value="F:microtubule binding"/>
    <property type="evidence" value="ECO:0007669"/>
    <property type="project" value="TreeGrafter"/>
</dbReference>
<dbReference type="EMBL" id="GEDC01004108">
    <property type="protein sequence ID" value="JAS33190.1"/>
    <property type="molecule type" value="Transcribed_RNA"/>
</dbReference>
<feature type="domain" description="CASC1 C-terminal" evidence="3">
    <location>
        <begin position="534"/>
        <end position="734"/>
    </location>
</feature>
<sequence length="791" mass="91788">MSEKKLTKKEKLRLAEAEARRKAAEEDAERLRLEKEEKERLRREAKEAKEKSEREIAEQKIRHENLQISCELFKTNTINKLENDINLRKDEQWKLYLKCDGLPNPGIAPEMNTYLYLWKLDEETNFIDKGILKTFEVLSLLDDLNSLIDNPLNSPNNLIENWKEVRDSFREELQKRLDAASYNLLRHLERDLEQVDLDTVRYLKDCQHFVLCLWTKLMISRPFNYNPPPPIVEFPEVGISVHLPPRFVHEFVVIRVLWSKYDHYSDLCRSWVIKPLPHEFHKNLHESTLEEWEEKVRIKQEQDAEDAAKLEKSKKKNKRKSHLPTPEPILTPTSLEPSTELPTALEGNSENINPISLNQLQPVNEVEQASMSEVQTSAPSDAVIISVRPSEPRKKPSEIIEEKELNSIRNLRQFLAVRIEPGEINMRRFVILGGVFHLNLLQQPPQPKILPDGSILTSFIGEHSLQPTDYYEVYNVPLPTESDKNANNSEEVEAEAKAKQEAEQVKLVLVNIALPETVLWFEPPTAVQWDSERKYWTTSNIYDPKFNEEKQVLSFRMGKISPIGLATFKFVNLPFQAWEMRPDWKGPPGGIFLSITAATVIVEFIIRANEVCINQLQNATSSALQEHCGIFYPPYKLVRILRQGGVDLFPQHDAYLYVEGVTPKHYIAENHLYNCMSLLCTTYNFSWSRWNLLAGRNNMIMQIREFLDRKRLPNYSMLLVTPLKSIIVDCTEVSQAFTQQGVEGMKFYPDLYMLVSEHASSISKSKFKEIDLILSQTVYFMLSSVRMLSYS</sequence>
<accession>A0A1B6E5H5</accession>
<feature type="compositionally biased region" description="Polar residues" evidence="2">
    <location>
        <begin position="331"/>
        <end position="354"/>
    </location>
</feature>
<dbReference type="GO" id="GO:0005930">
    <property type="term" value="C:axoneme"/>
    <property type="evidence" value="ECO:0007669"/>
    <property type="project" value="TreeGrafter"/>
</dbReference>
<dbReference type="Pfam" id="PF12366">
    <property type="entry name" value="Casc1_C"/>
    <property type="match status" value="1"/>
</dbReference>
<organism evidence="5">
    <name type="scientific">Clastoptera arizonana</name>
    <name type="common">Arizona spittle bug</name>
    <dbReference type="NCBI Taxonomy" id="38151"/>
    <lineage>
        <taxon>Eukaryota</taxon>
        <taxon>Metazoa</taxon>
        <taxon>Ecdysozoa</taxon>
        <taxon>Arthropoda</taxon>
        <taxon>Hexapoda</taxon>
        <taxon>Insecta</taxon>
        <taxon>Pterygota</taxon>
        <taxon>Neoptera</taxon>
        <taxon>Paraneoptera</taxon>
        <taxon>Hemiptera</taxon>
        <taxon>Auchenorrhyncha</taxon>
        <taxon>Cercopoidea</taxon>
        <taxon>Clastopteridae</taxon>
        <taxon>Clastoptera</taxon>
    </lineage>
</organism>
<feature type="compositionally biased region" description="Polar residues" evidence="2">
    <location>
        <begin position="366"/>
        <end position="379"/>
    </location>
</feature>
<evidence type="ECO:0000256" key="2">
    <source>
        <dbReference type="SAM" id="MobiDB-lite"/>
    </source>
</evidence>
<dbReference type="GO" id="GO:0048487">
    <property type="term" value="F:beta-tubulin binding"/>
    <property type="evidence" value="ECO:0007669"/>
    <property type="project" value="TreeGrafter"/>
</dbReference>
<feature type="region of interest" description="Disordered" evidence="2">
    <location>
        <begin position="18"/>
        <end position="49"/>
    </location>
</feature>
<evidence type="ECO:0000259" key="4">
    <source>
        <dbReference type="Pfam" id="PF15927"/>
    </source>
</evidence>
<comment type="similarity">
    <text evidence="1">Belongs to the DNAI7 family.</text>
</comment>
<evidence type="ECO:0000256" key="1">
    <source>
        <dbReference type="ARBA" id="ARBA00024332"/>
    </source>
</evidence>
<feature type="region of interest" description="Disordered" evidence="2">
    <location>
        <begin position="366"/>
        <end position="397"/>
    </location>
</feature>
<feature type="compositionally biased region" description="Basic residues" evidence="2">
    <location>
        <begin position="312"/>
        <end position="322"/>
    </location>
</feature>
<dbReference type="InterPro" id="IPR023247">
    <property type="entry name" value="IC97/Dnai7-like"/>
</dbReference>
<reference evidence="5" key="1">
    <citation type="submission" date="2015-12" db="EMBL/GenBank/DDBJ databases">
        <title>De novo transcriptome assembly of four potential Pierce s Disease insect vectors from Arizona vineyards.</title>
        <authorList>
            <person name="Tassone E.E."/>
        </authorList>
    </citation>
    <scope>NUCLEOTIDE SEQUENCE</scope>
</reference>
<dbReference type="AlphaFoldDB" id="A0A1B6E5H5"/>
<proteinExistence type="inferred from homology"/>
<dbReference type="Pfam" id="PF15927">
    <property type="entry name" value="Casc1_N"/>
    <property type="match status" value="1"/>
</dbReference>
<evidence type="ECO:0000259" key="3">
    <source>
        <dbReference type="Pfam" id="PF12366"/>
    </source>
</evidence>
<evidence type="ECO:0008006" key="6">
    <source>
        <dbReference type="Google" id="ProtNLM"/>
    </source>
</evidence>
<dbReference type="InterPro" id="IPR031826">
    <property type="entry name" value="IC97/Casc1_N"/>
</dbReference>
<feature type="domain" description="IC97/Casc1 N-terminal" evidence="4">
    <location>
        <begin position="22"/>
        <end position="217"/>
    </location>
</feature>